<organism evidence="4 5">
    <name type="scientific">Nomascus leucogenys</name>
    <name type="common">Northern white-cheeked gibbon</name>
    <name type="synonym">Hylobates leucogenys</name>
    <dbReference type="NCBI Taxonomy" id="61853"/>
    <lineage>
        <taxon>Eukaryota</taxon>
        <taxon>Metazoa</taxon>
        <taxon>Chordata</taxon>
        <taxon>Craniata</taxon>
        <taxon>Vertebrata</taxon>
        <taxon>Euteleostomi</taxon>
        <taxon>Mammalia</taxon>
        <taxon>Eutheria</taxon>
        <taxon>Euarchontoglires</taxon>
        <taxon>Primates</taxon>
        <taxon>Haplorrhini</taxon>
        <taxon>Catarrhini</taxon>
        <taxon>Hylobatidae</taxon>
        <taxon>Nomascus</taxon>
    </lineage>
</organism>
<keyword evidence="5" id="KW-1185">Reference proteome</keyword>
<dbReference type="GeneTree" id="ENSGT00940000163201"/>
<dbReference type="EMBL" id="ADFV01033299">
    <property type="status" value="NOT_ANNOTATED_CDS"/>
    <property type="molecule type" value="Genomic_DNA"/>
</dbReference>
<feature type="domain" description="Cadherin N-terminal" evidence="3">
    <location>
        <begin position="32"/>
        <end position="56"/>
    </location>
</feature>
<evidence type="ECO:0000256" key="1">
    <source>
        <dbReference type="ARBA" id="ARBA00023180"/>
    </source>
</evidence>
<evidence type="ECO:0000313" key="4">
    <source>
        <dbReference type="Ensembl" id="ENSNLEP00000045112.1"/>
    </source>
</evidence>
<reference evidence="4" key="2">
    <citation type="submission" date="2025-08" db="UniProtKB">
        <authorList>
            <consortium name="Ensembl"/>
        </authorList>
    </citation>
    <scope>IDENTIFICATION</scope>
</reference>
<dbReference type="AlphaFoldDB" id="A0A2I3HNL5"/>
<protein>
    <recommendedName>
        <fullName evidence="3">Cadherin N-terminal domain-containing protein</fullName>
    </recommendedName>
</protein>
<keyword evidence="1" id="KW-0325">Glycoprotein</keyword>
<dbReference type="Ensembl" id="ENSNLET00000052247.1">
    <property type="protein sequence ID" value="ENSNLEP00000045112.1"/>
    <property type="gene ID" value="ENSNLEG00000028941.1"/>
</dbReference>
<dbReference type="Proteomes" id="UP000001073">
    <property type="component" value="Chromosome 2"/>
</dbReference>
<dbReference type="InterPro" id="IPR013164">
    <property type="entry name" value="Cadherin_N"/>
</dbReference>
<dbReference type="Pfam" id="PF08266">
    <property type="entry name" value="Cadherin_2"/>
    <property type="match status" value="1"/>
</dbReference>
<name>A0A2I3HNL5_NOMLE</name>
<accession>A0A2I3HNL5</accession>
<reference evidence="4 5" key="1">
    <citation type="submission" date="2012-10" db="EMBL/GenBank/DDBJ databases">
        <authorList>
            <consortium name="Gibbon Genome Sequencing Consortium"/>
        </authorList>
    </citation>
    <scope>NUCLEOTIDE SEQUENCE [LARGE SCALE GENOMIC DNA]</scope>
</reference>
<evidence type="ECO:0000313" key="5">
    <source>
        <dbReference type="Proteomes" id="UP000001073"/>
    </source>
</evidence>
<proteinExistence type="predicted"/>
<evidence type="ECO:0000256" key="2">
    <source>
        <dbReference type="SAM" id="SignalP"/>
    </source>
</evidence>
<feature type="chain" id="PRO_5014111595" description="Cadherin N-terminal domain-containing protein" evidence="2">
    <location>
        <begin position="27"/>
        <end position="67"/>
    </location>
</feature>
<sequence length="67" mass="7256">MENGGAGTLQIRQVLLLFVLLGMSQAGSETGNFLVMEELQSGSFVGNLAKTLGLEHLWILKQLSHTQ</sequence>
<keyword evidence="2" id="KW-0732">Signal</keyword>
<dbReference type="OMA" id="LGVEHPW"/>
<feature type="signal peptide" evidence="2">
    <location>
        <begin position="1"/>
        <end position="26"/>
    </location>
</feature>
<dbReference type="InParanoid" id="A0A2I3HNL5"/>
<evidence type="ECO:0000259" key="3">
    <source>
        <dbReference type="Pfam" id="PF08266"/>
    </source>
</evidence>
<reference evidence="4" key="3">
    <citation type="submission" date="2025-09" db="UniProtKB">
        <authorList>
            <consortium name="Ensembl"/>
        </authorList>
    </citation>
    <scope>IDENTIFICATION</scope>
</reference>